<evidence type="ECO:0000313" key="2">
    <source>
        <dbReference type="Proteomes" id="UP000325081"/>
    </source>
</evidence>
<gene>
    <name evidence="1" type="ORF">STAS_08015</name>
</gene>
<sequence>MADDPIDDRILDLLIQIRWSPEGHLTGIPIRFDDRDIWREMARILNQEPDITIEDYQVYGRAKSLRTRFRCRGLILNDKINDAFGACQACGNVVQFPRLYPSGQRAASNSHSSVSNSQPFAVNELDAARIAATRIKDLILRGEVTFPEGMRACTWLETHHLGALAFVDLPHDDLITMVKDQSYL</sequence>
<dbReference type="AlphaFoldDB" id="A0A5A7PGQ9"/>
<proteinExistence type="predicted"/>
<name>A0A5A7PGQ9_STRAF</name>
<dbReference type="EMBL" id="BKCP01004528">
    <property type="protein sequence ID" value="GER31970.1"/>
    <property type="molecule type" value="Genomic_DNA"/>
</dbReference>
<evidence type="ECO:0000313" key="1">
    <source>
        <dbReference type="EMBL" id="GER31970.1"/>
    </source>
</evidence>
<reference evidence="2" key="1">
    <citation type="journal article" date="2019" name="Curr. Biol.">
        <title>Genome Sequence of Striga asiatica Provides Insight into the Evolution of Plant Parasitism.</title>
        <authorList>
            <person name="Yoshida S."/>
            <person name="Kim S."/>
            <person name="Wafula E.K."/>
            <person name="Tanskanen J."/>
            <person name="Kim Y.M."/>
            <person name="Honaas L."/>
            <person name="Yang Z."/>
            <person name="Spallek T."/>
            <person name="Conn C.E."/>
            <person name="Ichihashi Y."/>
            <person name="Cheong K."/>
            <person name="Cui S."/>
            <person name="Der J.P."/>
            <person name="Gundlach H."/>
            <person name="Jiao Y."/>
            <person name="Hori C."/>
            <person name="Ishida J.K."/>
            <person name="Kasahara H."/>
            <person name="Kiba T."/>
            <person name="Kim M.S."/>
            <person name="Koo N."/>
            <person name="Laohavisit A."/>
            <person name="Lee Y.H."/>
            <person name="Lumba S."/>
            <person name="McCourt P."/>
            <person name="Mortimer J.C."/>
            <person name="Mutuku J.M."/>
            <person name="Nomura T."/>
            <person name="Sasaki-Sekimoto Y."/>
            <person name="Seto Y."/>
            <person name="Wang Y."/>
            <person name="Wakatake T."/>
            <person name="Sakakibara H."/>
            <person name="Demura T."/>
            <person name="Yamaguchi S."/>
            <person name="Yoneyama K."/>
            <person name="Manabe R.I."/>
            <person name="Nelson D.C."/>
            <person name="Schulman A.H."/>
            <person name="Timko M.P."/>
            <person name="dePamphilis C.W."/>
            <person name="Choi D."/>
            <person name="Shirasu K."/>
        </authorList>
    </citation>
    <scope>NUCLEOTIDE SEQUENCE [LARGE SCALE GENOMIC DNA]</scope>
    <source>
        <strain evidence="2">cv. UVA1</strain>
    </source>
</reference>
<organism evidence="1 2">
    <name type="scientific">Striga asiatica</name>
    <name type="common">Asiatic witchweed</name>
    <name type="synonym">Buchnera asiatica</name>
    <dbReference type="NCBI Taxonomy" id="4170"/>
    <lineage>
        <taxon>Eukaryota</taxon>
        <taxon>Viridiplantae</taxon>
        <taxon>Streptophyta</taxon>
        <taxon>Embryophyta</taxon>
        <taxon>Tracheophyta</taxon>
        <taxon>Spermatophyta</taxon>
        <taxon>Magnoliopsida</taxon>
        <taxon>eudicotyledons</taxon>
        <taxon>Gunneridae</taxon>
        <taxon>Pentapetalae</taxon>
        <taxon>asterids</taxon>
        <taxon>lamiids</taxon>
        <taxon>Lamiales</taxon>
        <taxon>Orobanchaceae</taxon>
        <taxon>Buchnereae</taxon>
        <taxon>Striga</taxon>
    </lineage>
</organism>
<comment type="caution">
    <text evidence="1">The sequence shown here is derived from an EMBL/GenBank/DDBJ whole genome shotgun (WGS) entry which is preliminary data.</text>
</comment>
<accession>A0A5A7PGQ9</accession>
<protein>
    <submittedName>
        <fullName evidence="1">Non-intrinsic ABC protein 8</fullName>
    </submittedName>
</protein>
<keyword evidence="2" id="KW-1185">Reference proteome</keyword>
<dbReference type="Proteomes" id="UP000325081">
    <property type="component" value="Unassembled WGS sequence"/>
</dbReference>